<protein>
    <submittedName>
        <fullName evidence="2">Uncharacterized protein</fullName>
    </submittedName>
</protein>
<accession>A0A151RF46</accession>
<keyword evidence="3" id="KW-1185">Reference proteome</keyword>
<name>A0A151RF46_CAJCA</name>
<proteinExistence type="predicted"/>
<feature type="non-terminal residue" evidence="2">
    <location>
        <position position="1"/>
    </location>
</feature>
<dbReference type="EMBL" id="KQ483791">
    <property type="protein sequence ID" value="KYP41151.1"/>
    <property type="molecule type" value="Genomic_DNA"/>
</dbReference>
<evidence type="ECO:0000313" key="3">
    <source>
        <dbReference type="Proteomes" id="UP000075243"/>
    </source>
</evidence>
<sequence length="62" mass="6834">TRPLHPLASSSTTSFVTVLRKVQSPQHGASTPWPLHPPRRSHSIVDGTLHHHRPRVLLPGPP</sequence>
<dbReference type="AlphaFoldDB" id="A0A151RF46"/>
<gene>
    <name evidence="2" type="ORF">KK1_037490</name>
</gene>
<dbReference type="Gramene" id="C.cajan_37563.t">
    <property type="protein sequence ID" value="C.cajan_37563.t.cds1"/>
    <property type="gene ID" value="C.cajan_37563"/>
</dbReference>
<evidence type="ECO:0000256" key="1">
    <source>
        <dbReference type="SAM" id="MobiDB-lite"/>
    </source>
</evidence>
<feature type="region of interest" description="Disordered" evidence="1">
    <location>
        <begin position="22"/>
        <end position="62"/>
    </location>
</feature>
<evidence type="ECO:0000313" key="2">
    <source>
        <dbReference type="EMBL" id="KYP41151.1"/>
    </source>
</evidence>
<dbReference type="Proteomes" id="UP000075243">
    <property type="component" value="Unassembled WGS sequence"/>
</dbReference>
<reference evidence="2" key="1">
    <citation type="journal article" date="2012" name="Nat. Biotechnol.">
        <title>Draft genome sequence of pigeonpea (Cajanus cajan), an orphan legume crop of resource-poor farmers.</title>
        <authorList>
            <person name="Varshney R.K."/>
            <person name="Chen W."/>
            <person name="Li Y."/>
            <person name="Bharti A.K."/>
            <person name="Saxena R.K."/>
            <person name="Schlueter J.A."/>
            <person name="Donoghue M.T."/>
            <person name="Azam S."/>
            <person name="Fan G."/>
            <person name="Whaley A.M."/>
            <person name="Farmer A.D."/>
            <person name="Sheridan J."/>
            <person name="Iwata A."/>
            <person name="Tuteja R."/>
            <person name="Penmetsa R.V."/>
            <person name="Wu W."/>
            <person name="Upadhyaya H.D."/>
            <person name="Yang S.P."/>
            <person name="Shah T."/>
            <person name="Saxena K.B."/>
            <person name="Michael T."/>
            <person name="McCombie W.R."/>
            <person name="Yang B."/>
            <person name="Zhang G."/>
            <person name="Yang H."/>
            <person name="Wang J."/>
            <person name="Spillane C."/>
            <person name="Cook D.R."/>
            <person name="May G.D."/>
            <person name="Xu X."/>
            <person name="Jackson S.A."/>
        </authorList>
    </citation>
    <scope>NUCLEOTIDE SEQUENCE [LARGE SCALE GENOMIC DNA]</scope>
</reference>
<organism evidence="2 3">
    <name type="scientific">Cajanus cajan</name>
    <name type="common">Pigeon pea</name>
    <name type="synonym">Cajanus indicus</name>
    <dbReference type="NCBI Taxonomy" id="3821"/>
    <lineage>
        <taxon>Eukaryota</taxon>
        <taxon>Viridiplantae</taxon>
        <taxon>Streptophyta</taxon>
        <taxon>Embryophyta</taxon>
        <taxon>Tracheophyta</taxon>
        <taxon>Spermatophyta</taxon>
        <taxon>Magnoliopsida</taxon>
        <taxon>eudicotyledons</taxon>
        <taxon>Gunneridae</taxon>
        <taxon>Pentapetalae</taxon>
        <taxon>rosids</taxon>
        <taxon>fabids</taxon>
        <taxon>Fabales</taxon>
        <taxon>Fabaceae</taxon>
        <taxon>Papilionoideae</taxon>
        <taxon>50 kb inversion clade</taxon>
        <taxon>NPAAA clade</taxon>
        <taxon>indigoferoid/millettioid clade</taxon>
        <taxon>Phaseoleae</taxon>
        <taxon>Cajanus</taxon>
    </lineage>
</organism>